<protein>
    <submittedName>
        <fullName evidence="2">Thiamine phosphate synthase</fullName>
    </submittedName>
</protein>
<dbReference type="InterPro" id="IPR036206">
    <property type="entry name" value="ThiamineP_synth_sf"/>
</dbReference>
<dbReference type="Proteomes" id="UP001380365">
    <property type="component" value="Unassembled WGS sequence"/>
</dbReference>
<feature type="domain" description="Thiamine phosphate synthase/TenI" evidence="1">
    <location>
        <begin position="23"/>
        <end position="160"/>
    </location>
</feature>
<name>A0ABU8Q0Y5_9SPHN</name>
<dbReference type="EMBL" id="JBBGZA010000001">
    <property type="protein sequence ID" value="MEJ5093256.1"/>
    <property type="molecule type" value="Genomic_DNA"/>
</dbReference>
<dbReference type="InterPro" id="IPR022998">
    <property type="entry name" value="ThiamineP_synth_TenI"/>
</dbReference>
<dbReference type="CDD" id="cd00564">
    <property type="entry name" value="TMP_TenI"/>
    <property type="match status" value="1"/>
</dbReference>
<dbReference type="Pfam" id="PF02581">
    <property type="entry name" value="TMP-TENI"/>
    <property type="match status" value="1"/>
</dbReference>
<dbReference type="InterPro" id="IPR013785">
    <property type="entry name" value="Aldolase_TIM"/>
</dbReference>
<evidence type="ECO:0000313" key="2">
    <source>
        <dbReference type="EMBL" id="MEJ5093256.1"/>
    </source>
</evidence>
<dbReference type="SUPFAM" id="SSF51391">
    <property type="entry name" value="Thiamin phosphate synthase"/>
    <property type="match status" value="1"/>
</dbReference>
<evidence type="ECO:0000313" key="3">
    <source>
        <dbReference type="Proteomes" id="UP001380365"/>
    </source>
</evidence>
<organism evidence="2 3">
    <name type="scientific">Sphingomonas molluscorum</name>
    <dbReference type="NCBI Taxonomy" id="418184"/>
    <lineage>
        <taxon>Bacteria</taxon>
        <taxon>Pseudomonadati</taxon>
        <taxon>Pseudomonadota</taxon>
        <taxon>Alphaproteobacteria</taxon>
        <taxon>Sphingomonadales</taxon>
        <taxon>Sphingomonadaceae</taxon>
        <taxon>Sphingomonas</taxon>
    </lineage>
</organism>
<sequence>MTDPRMGEALWDALERLPRGAGVVFRHYQLPPQERAALFARVRRVARRRRLVLLVAGARLPGADGRHGMRSAVPKQGIATRPAHHRRDVVAARRDRVDAVFASPVFATRSHPGAPALGRVRFGRMIRGAGIPVIALGGMDARRARSLAGFGVHGWAAIDAWTR</sequence>
<keyword evidence="3" id="KW-1185">Reference proteome</keyword>
<proteinExistence type="predicted"/>
<dbReference type="Gene3D" id="3.20.20.70">
    <property type="entry name" value="Aldolase class I"/>
    <property type="match status" value="1"/>
</dbReference>
<reference evidence="2 3" key="1">
    <citation type="submission" date="2023-12" db="EMBL/GenBank/DDBJ databases">
        <title>Gut-associated functions are favored during microbiome assembly across C. elegans life.</title>
        <authorList>
            <person name="Zimmermann J."/>
        </authorList>
    </citation>
    <scope>NUCLEOTIDE SEQUENCE [LARGE SCALE GENOMIC DNA]</scope>
    <source>
        <strain evidence="2 3">JUb134</strain>
    </source>
</reference>
<dbReference type="RefSeq" id="WP_239555243.1">
    <property type="nucleotide sequence ID" value="NZ_JBBGZA010000001.1"/>
</dbReference>
<gene>
    <name evidence="2" type="ORF">WH159_01675</name>
</gene>
<accession>A0ABU8Q0Y5</accession>
<comment type="caution">
    <text evidence="2">The sequence shown here is derived from an EMBL/GenBank/DDBJ whole genome shotgun (WGS) entry which is preliminary data.</text>
</comment>
<evidence type="ECO:0000259" key="1">
    <source>
        <dbReference type="Pfam" id="PF02581"/>
    </source>
</evidence>